<dbReference type="AlphaFoldDB" id="A0A444RLC6"/>
<protein>
    <recommendedName>
        <fullName evidence="3">NB-ARC domain-containing protein</fullName>
    </recommendedName>
</protein>
<dbReference type="Gene3D" id="3.40.50.300">
    <property type="entry name" value="P-loop containing nucleotide triphosphate hydrolases"/>
    <property type="match status" value="1"/>
</dbReference>
<dbReference type="EMBL" id="RSDZ01000160">
    <property type="protein sequence ID" value="RXG41908.1"/>
    <property type="molecule type" value="Genomic_DNA"/>
</dbReference>
<gene>
    <name evidence="1" type="ORF">VDGE_30596</name>
</gene>
<comment type="caution">
    <text evidence="1">The sequence shown here is derived from an EMBL/GenBank/DDBJ whole genome shotgun (WGS) entry which is preliminary data.</text>
</comment>
<dbReference type="SUPFAM" id="SSF52540">
    <property type="entry name" value="P-loop containing nucleoside triphosphate hydrolases"/>
    <property type="match status" value="1"/>
</dbReference>
<name>A0A444RLC6_VERDA</name>
<reference evidence="1 2" key="1">
    <citation type="submission" date="2018-12" db="EMBL/GenBank/DDBJ databases">
        <title>Genome of Verticillium dahliae isolate Getta Getta.</title>
        <authorList>
            <person name="Gardiner D.M."/>
        </authorList>
    </citation>
    <scope>NUCLEOTIDE SEQUENCE [LARGE SCALE GENOMIC DNA]</scope>
    <source>
        <strain evidence="1 2">Getta Getta</strain>
    </source>
</reference>
<evidence type="ECO:0008006" key="3">
    <source>
        <dbReference type="Google" id="ProtNLM"/>
    </source>
</evidence>
<accession>A0A444RLC6</accession>
<organism evidence="1 2">
    <name type="scientific">Verticillium dahliae</name>
    <name type="common">Verticillium wilt</name>
    <dbReference type="NCBI Taxonomy" id="27337"/>
    <lineage>
        <taxon>Eukaryota</taxon>
        <taxon>Fungi</taxon>
        <taxon>Dikarya</taxon>
        <taxon>Ascomycota</taxon>
        <taxon>Pezizomycotina</taxon>
        <taxon>Sordariomycetes</taxon>
        <taxon>Hypocreomycetidae</taxon>
        <taxon>Glomerellales</taxon>
        <taxon>Plectosphaerellaceae</taxon>
        <taxon>Verticillium</taxon>
    </lineage>
</organism>
<dbReference type="Proteomes" id="UP000288725">
    <property type="component" value="Unassembled WGS sequence"/>
</dbReference>
<sequence>MPCQLADYRILCKTLNTPVVDVAKQQNFQVVVKDLKTGDDYYDPEDWMLITGSKAGARNAPFPLLYLFLVGEFESPVKDDSVAYNAIRLRDEQGNHRPRLPDELPLRLTHLLDCTTVREACRAIPAATTFFDTVAIGIWVTLKELVTETEKTAEQFRRDKADLDDDSRYFHFDVILGLKDIGLEESKKQVEIAAVKGRYVALQDVLKHMRACAHGVARRQYLGPYKTRFSLQGVPVSAKFVNKPSDTARLEECHLPWKPHREGRRVFVLHGLGGVSKTQPAVNFARHHQAAFSSVFWLDGGSEDRLRQIIARCIDRIPEGQIPSASQQQAGVRSNEHLDAAVACVMSWLGRPDNRDWLLVFDNVDLDHEENGVAGTSYVKRYIPRDLGSVLVTTRVSRLAQLGDSCQLAKVYSSLGGAILKAWYGRELGERLQFH</sequence>
<evidence type="ECO:0000313" key="2">
    <source>
        <dbReference type="Proteomes" id="UP000288725"/>
    </source>
</evidence>
<proteinExistence type="predicted"/>
<evidence type="ECO:0000313" key="1">
    <source>
        <dbReference type="EMBL" id="RXG41908.1"/>
    </source>
</evidence>
<dbReference type="InterPro" id="IPR027417">
    <property type="entry name" value="P-loop_NTPase"/>
</dbReference>